<feature type="domain" description="RRM" evidence="3">
    <location>
        <begin position="143"/>
        <end position="220"/>
    </location>
</feature>
<evidence type="ECO:0000256" key="1">
    <source>
        <dbReference type="ARBA" id="ARBA00022884"/>
    </source>
</evidence>
<organism evidence="4 5">
    <name type="scientific">Syncephalis pseudoplumigaleata</name>
    <dbReference type="NCBI Taxonomy" id="1712513"/>
    <lineage>
        <taxon>Eukaryota</taxon>
        <taxon>Fungi</taxon>
        <taxon>Fungi incertae sedis</taxon>
        <taxon>Zoopagomycota</taxon>
        <taxon>Zoopagomycotina</taxon>
        <taxon>Zoopagomycetes</taxon>
        <taxon>Zoopagales</taxon>
        <taxon>Piptocephalidaceae</taxon>
        <taxon>Syncephalis</taxon>
    </lineage>
</organism>
<sequence>ESKQAAAAQAETARRKIDVESLLASDVQGDDGNDGGNTSTSTLFIKNLNFDTTEATLREVFAPVGQLRKVTIRKKKDPKHPGQFLSMGFGFVEFAGEDTAGRALKSLQGFVVDGHALQLKISSQSSAAGEVSASTMPKASTGTKLIIRNVPFEATRKDIMELFSAYGQLKTVRLPKKYAGGHRGFAFIEFLGQQEAKAAMKHLTNTHLYGRHLVIEPAEDIAD</sequence>
<dbReference type="Gene3D" id="3.30.70.330">
    <property type="match status" value="2"/>
</dbReference>
<dbReference type="InterPro" id="IPR035979">
    <property type="entry name" value="RBD_domain_sf"/>
</dbReference>
<feature type="non-terminal residue" evidence="4">
    <location>
        <position position="1"/>
    </location>
</feature>
<evidence type="ECO:0000259" key="3">
    <source>
        <dbReference type="PROSITE" id="PS50102"/>
    </source>
</evidence>
<dbReference type="SMART" id="SM00360">
    <property type="entry name" value="RRM"/>
    <property type="match status" value="2"/>
</dbReference>
<feature type="domain" description="RRM" evidence="3">
    <location>
        <begin position="41"/>
        <end position="124"/>
    </location>
</feature>
<feature type="non-terminal residue" evidence="4">
    <location>
        <position position="223"/>
    </location>
</feature>
<keyword evidence="1 2" id="KW-0694">RNA-binding</keyword>
<name>A0A4P9Z1L7_9FUNG</name>
<dbReference type="OrthoDB" id="5592916at2759"/>
<dbReference type="Proteomes" id="UP000278143">
    <property type="component" value="Unassembled WGS sequence"/>
</dbReference>
<dbReference type="SUPFAM" id="SSF54928">
    <property type="entry name" value="RNA-binding domain, RBD"/>
    <property type="match status" value="1"/>
</dbReference>
<evidence type="ECO:0000313" key="5">
    <source>
        <dbReference type="Proteomes" id="UP000278143"/>
    </source>
</evidence>
<proteinExistence type="predicted"/>
<evidence type="ECO:0000256" key="2">
    <source>
        <dbReference type="PROSITE-ProRule" id="PRU00176"/>
    </source>
</evidence>
<dbReference type="InterPro" id="IPR012677">
    <property type="entry name" value="Nucleotide-bd_a/b_plait_sf"/>
</dbReference>
<dbReference type="InterPro" id="IPR034423">
    <property type="entry name" value="RBM19_RRM5"/>
</dbReference>
<dbReference type="PANTHER" id="PTHR10352">
    <property type="entry name" value="EUKARYOTIC TRANSLATION INITIATION FACTOR 3 SUBUNIT G"/>
    <property type="match status" value="1"/>
</dbReference>
<dbReference type="GO" id="GO:0003723">
    <property type="term" value="F:RNA binding"/>
    <property type="evidence" value="ECO:0007669"/>
    <property type="project" value="UniProtKB-UniRule"/>
</dbReference>
<reference evidence="5" key="1">
    <citation type="journal article" date="2018" name="Nat. Microbiol.">
        <title>Leveraging single-cell genomics to expand the fungal tree of life.</title>
        <authorList>
            <person name="Ahrendt S.R."/>
            <person name="Quandt C.A."/>
            <person name="Ciobanu D."/>
            <person name="Clum A."/>
            <person name="Salamov A."/>
            <person name="Andreopoulos B."/>
            <person name="Cheng J.F."/>
            <person name="Woyke T."/>
            <person name="Pelin A."/>
            <person name="Henrissat B."/>
            <person name="Reynolds N.K."/>
            <person name="Benny G.L."/>
            <person name="Smith M.E."/>
            <person name="James T.Y."/>
            <person name="Grigoriev I.V."/>
        </authorList>
    </citation>
    <scope>NUCLEOTIDE SEQUENCE [LARGE SCALE GENOMIC DNA]</scope>
    <source>
        <strain evidence="5">Benny S71-1</strain>
    </source>
</reference>
<dbReference type="EMBL" id="KZ989443">
    <property type="protein sequence ID" value="RKP26373.1"/>
    <property type="molecule type" value="Genomic_DNA"/>
</dbReference>
<dbReference type="AlphaFoldDB" id="A0A4P9Z1L7"/>
<dbReference type="PROSITE" id="PS50102">
    <property type="entry name" value="RRM"/>
    <property type="match status" value="2"/>
</dbReference>
<evidence type="ECO:0000313" key="4">
    <source>
        <dbReference type="EMBL" id="RKP26373.1"/>
    </source>
</evidence>
<gene>
    <name evidence="4" type="ORF">SYNPS1DRAFT_5733</name>
</gene>
<accession>A0A4P9Z1L7</accession>
<protein>
    <recommendedName>
        <fullName evidence="3">RRM domain-containing protein</fullName>
    </recommendedName>
</protein>
<dbReference type="InterPro" id="IPR000504">
    <property type="entry name" value="RRM_dom"/>
</dbReference>
<keyword evidence="5" id="KW-1185">Reference proteome</keyword>
<dbReference type="CDD" id="cd12320">
    <property type="entry name" value="RRM6_RBM19_RRM5_MRD1"/>
    <property type="match status" value="1"/>
</dbReference>
<dbReference type="CDD" id="cd12318">
    <property type="entry name" value="RRM5_RBM19_like"/>
    <property type="match status" value="1"/>
</dbReference>
<dbReference type="Pfam" id="PF00076">
    <property type="entry name" value="RRM_1"/>
    <property type="match status" value="2"/>
</dbReference>